<dbReference type="PATRIC" id="fig|1203610.3.peg.2266"/>
<evidence type="ECO:0000256" key="1">
    <source>
        <dbReference type="SAM" id="SignalP"/>
    </source>
</evidence>
<feature type="signal peptide" evidence="1">
    <location>
        <begin position="1"/>
        <end position="21"/>
    </location>
</feature>
<accession>A0A0F5JFU6</accession>
<evidence type="ECO:0008006" key="4">
    <source>
        <dbReference type="Google" id="ProtNLM"/>
    </source>
</evidence>
<dbReference type="HOGENOM" id="CLU_307745_0_0_10"/>
<dbReference type="EMBL" id="AQHW01000014">
    <property type="protein sequence ID" value="KKB56573.1"/>
    <property type="molecule type" value="Genomic_DNA"/>
</dbReference>
<evidence type="ECO:0000313" key="3">
    <source>
        <dbReference type="Proteomes" id="UP000033035"/>
    </source>
</evidence>
<gene>
    <name evidence="2" type="ORF">HMPREF1536_02209</name>
</gene>
<comment type="caution">
    <text evidence="2">The sequence shown here is derived from an EMBL/GenBank/DDBJ whole genome shotgun (WGS) entry which is preliminary data.</text>
</comment>
<proteinExistence type="predicted"/>
<feature type="chain" id="PRO_5002490264" description="Glycoside hydrolase family 42 N-terminal domain-containing protein" evidence="1">
    <location>
        <begin position="22"/>
        <end position="960"/>
    </location>
</feature>
<keyword evidence="3" id="KW-1185">Reference proteome</keyword>
<keyword evidence="1" id="KW-0732">Signal</keyword>
<protein>
    <recommendedName>
        <fullName evidence="4">Glycoside hydrolase family 42 N-terminal domain-containing protein</fullName>
    </recommendedName>
</protein>
<sequence length="960" mass="108432">MKKILVLLTLLGLLYPNQSFAQNSIRLYPYQMTPSHHPDYSRYHVKSPDASFFNNKIQFIALRDLSGDYKQKLDQWVDKDKLGDILWVSYPLVFQDNLKEVVGEIKKRNLYLFDLWGYIPGSGPGGYWTQFVIPDGVLDLFESELGDRWLGMDNGEQDGRYVGSFAPRMYPLGADRKQQYFNFQRHFQEMGDQLGNKMATLVSLNFGHYFLKEGVYTLIGAETAQGLPNSQIYYSFIRGAGKQYGVNWFGNASVWNRWGHKTYDSNATNIDEDYGSGGPLKGTSLGLLKRLIYTHLMYDCVAVGFEGAMRIDDKKLSPIGKIQQSAVKWLDKYGDPGVMYTPVALMTDFFSGWSFPRHLYSRQAYKVWGNLPYEQPDYLTDAMLDILYPGYQDASYYKDERGFIAPTPYGDIADCLMSDAPLWVMKQFPILVISDELRPGKEINDKLNAYVNEGGHLVITAGSLKNMPDGIAGIRTSGKINTCTAPVTYNGKLLTEKGAYTLAELVYPSSAVVLQKSGEQPAAIEMKAGKGKVTVIASLYGVSEQPQCALPVKVKEEQPLDKPYPMLGHTKALMQDIFASAQLFDTNPELSLVTCSKDNNEYTVLVSNQYWEPKEFTLRAKTGKITSIRELPTDCSEMNAIGYTPKVALNSRPGKNSGNRIAGGNVRIFRVRLSDADITAIPEIPSVPNVTGRALTLRNIQNVKEEILSRPTFFEHYDRVVIDWRYLHDKEKEVLKHESGWLGRQKLKMTVDLTSGLNLYPDLRIVNNDAPFYQKSMEIMKGVIDKMEILGADELLISTQRTIENNYTMEQFYQSLQESFCTLADYAAAKNIRLILRQSVSRTPDTVEGLQKLVGEVNRPNFTLAPAVSLLLNDEANLDSNLSRLKQMDIKELLVSAPEKDIHDQLWNTNAPIYKSSKTEAIRKILSAFPQANIIMDCLYASPDEEYMDGKEMDKLITKK</sequence>
<dbReference type="RefSeq" id="WP_028728217.1">
    <property type="nucleotide sequence ID" value="NZ_AUAE01000028.1"/>
</dbReference>
<dbReference type="SUPFAM" id="SSF51658">
    <property type="entry name" value="Xylose isomerase-like"/>
    <property type="match status" value="1"/>
</dbReference>
<dbReference type="Gene3D" id="3.40.50.880">
    <property type="match status" value="1"/>
</dbReference>
<dbReference type="AlphaFoldDB" id="A0A0F5JFU6"/>
<evidence type="ECO:0000313" key="2">
    <source>
        <dbReference type="EMBL" id="KKB56573.1"/>
    </source>
</evidence>
<dbReference type="Proteomes" id="UP000033035">
    <property type="component" value="Unassembled WGS sequence"/>
</dbReference>
<dbReference type="InterPro" id="IPR036237">
    <property type="entry name" value="Xyl_isomerase-like_sf"/>
</dbReference>
<name>A0A0F5JFU6_9BACT</name>
<dbReference type="Gene3D" id="3.20.20.150">
    <property type="entry name" value="Divalent-metal-dependent TIM barrel enzymes"/>
    <property type="match status" value="1"/>
</dbReference>
<dbReference type="InterPro" id="IPR029062">
    <property type="entry name" value="Class_I_gatase-like"/>
</dbReference>
<dbReference type="STRING" id="1203610.HMPREF1536_02209"/>
<reference evidence="2 3" key="1">
    <citation type="submission" date="2013-04" db="EMBL/GenBank/DDBJ databases">
        <title>The Genome Sequence of Parabacteroides gordonii DSM 23371.</title>
        <authorList>
            <consortium name="The Broad Institute Genomics Platform"/>
            <person name="Earl A."/>
            <person name="Ward D."/>
            <person name="Feldgarden M."/>
            <person name="Gevers D."/>
            <person name="Martens E."/>
            <person name="Sakamoto M."/>
            <person name="Benno Y."/>
            <person name="Suzuki N."/>
            <person name="Matsunaga N."/>
            <person name="Koshihara K."/>
            <person name="Seki M."/>
            <person name="Komiya H."/>
            <person name="Walker B."/>
            <person name="Young S."/>
            <person name="Zeng Q."/>
            <person name="Gargeya S."/>
            <person name="Fitzgerald M."/>
            <person name="Haas B."/>
            <person name="Abouelleil A."/>
            <person name="Allen A.W."/>
            <person name="Alvarado L."/>
            <person name="Arachchi H.M."/>
            <person name="Berlin A.M."/>
            <person name="Chapman S.B."/>
            <person name="Gainer-Dewar J."/>
            <person name="Goldberg J."/>
            <person name="Griggs A."/>
            <person name="Gujja S."/>
            <person name="Hansen M."/>
            <person name="Howarth C."/>
            <person name="Imamovic A."/>
            <person name="Ireland A."/>
            <person name="Larimer J."/>
            <person name="McCowan C."/>
            <person name="Murphy C."/>
            <person name="Pearson M."/>
            <person name="Poon T.W."/>
            <person name="Priest M."/>
            <person name="Roberts A."/>
            <person name="Saif S."/>
            <person name="Shea T."/>
            <person name="Sisk P."/>
            <person name="Sykes S."/>
            <person name="Wortman J."/>
            <person name="Nusbaum C."/>
            <person name="Birren B."/>
        </authorList>
    </citation>
    <scope>NUCLEOTIDE SEQUENCE [LARGE SCALE GENOMIC DNA]</scope>
    <source>
        <strain evidence="2 3">MS-1</strain>
    </source>
</reference>
<organism evidence="2 3">
    <name type="scientific">Parabacteroides gordonii MS-1 = DSM 23371</name>
    <dbReference type="NCBI Taxonomy" id="1203610"/>
    <lineage>
        <taxon>Bacteria</taxon>
        <taxon>Pseudomonadati</taxon>
        <taxon>Bacteroidota</taxon>
        <taxon>Bacteroidia</taxon>
        <taxon>Bacteroidales</taxon>
        <taxon>Tannerellaceae</taxon>
        <taxon>Parabacteroides</taxon>
    </lineage>
</organism>